<dbReference type="EMBL" id="SMMG02000001">
    <property type="protein sequence ID" value="KAA3490108.1"/>
    <property type="molecule type" value="Genomic_DNA"/>
</dbReference>
<sequence>MNGDAIAGWMIDFEASHSLFASFATKPEAEVLTMSKNVGTVLFCIPAPRTGAVTNYSSQAQVLEVRDEVPRNMPDRD</sequence>
<proteinExistence type="predicted"/>
<evidence type="ECO:0000313" key="1">
    <source>
        <dbReference type="EMBL" id="KAA3490108.1"/>
    </source>
</evidence>
<comment type="caution">
    <text evidence="1">The sequence shown here is derived from an EMBL/GenBank/DDBJ whole genome shotgun (WGS) entry which is preliminary data.</text>
</comment>
<reference evidence="2" key="1">
    <citation type="journal article" date="2019" name="Plant Biotechnol. J.">
        <title>Genome sequencing of the Australian wild diploid species Gossypium australe highlights disease resistance and delayed gland morphogenesis.</title>
        <authorList>
            <person name="Cai Y."/>
            <person name="Cai X."/>
            <person name="Wang Q."/>
            <person name="Wang P."/>
            <person name="Zhang Y."/>
            <person name="Cai C."/>
            <person name="Xu Y."/>
            <person name="Wang K."/>
            <person name="Zhou Z."/>
            <person name="Wang C."/>
            <person name="Geng S."/>
            <person name="Li B."/>
            <person name="Dong Q."/>
            <person name="Hou Y."/>
            <person name="Wang H."/>
            <person name="Ai P."/>
            <person name="Liu Z."/>
            <person name="Yi F."/>
            <person name="Sun M."/>
            <person name="An G."/>
            <person name="Cheng J."/>
            <person name="Zhang Y."/>
            <person name="Shi Q."/>
            <person name="Xie Y."/>
            <person name="Shi X."/>
            <person name="Chang Y."/>
            <person name="Huang F."/>
            <person name="Chen Y."/>
            <person name="Hong S."/>
            <person name="Mi L."/>
            <person name="Sun Q."/>
            <person name="Zhang L."/>
            <person name="Zhou B."/>
            <person name="Peng R."/>
            <person name="Zhang X."/>
            <person name="Liu F."/>
        </authorList>
    </citation>
    <scope>NUCLEOTIDE SEQUENCE [LARGE SCALE GENOMIC DNA]</scope>
    <source>
        <strain evidence="2">cv. PA1801</strain>
    </source>
</reference>
<accession>A0A5B6X865</accession>
<protein>
    <submittedName>
        <fullName evidence="1">Uncharacterized protein</fullName>
    </submittedName>
</protein>
<keyword evidence="2" id="KW-1185">Reference proteome</keyword>
<evidence type="ECO:0000313" key="2">
    <source>
        <dbReference type="Proteomes" id="UP000325315"/>
    </source>
</evidence>
<dbReference type="AlphaFoldDB" id="A0A5B6X865"/>
<organism evidence="1 2">
    <name type="scientific">Gossypium australe</name>
    <dbReference type="NCBI Taxonomy" id="47621"/>
    <lineage>
        <taxon>Eukaryota</taxon>
        <taxon>Viridiplantae</taxon>
        <taxon>Streptophyta</taxon>
        <taxon>Embryophyta</taxon>
        <taxon>Tracheophyta</taxon>
        <taxon>Spermatophyta</taxon>
        <taxon>Magnoliopsida</taxon>
        <taxon>eudicotyledons</taxon>
        <taxon>Gunneridae</taxon>
        <taxon>Pentapetalae</taxon>
        <taxon>rosids</taxon>
        <taxon>malvids</taxon>
        <taxon>Malvales</taxon>
        <taxon>Malvaceae</taxon>
        <taxon>Malvoideae</taxon>
        <taxon>Gossypium</taxon>
    </lineage>
</organism>
<dbReference type="Proteomes" id="UP000325315">
    <property type="component" value="Unassembled WGS sequence"/>
</dbReference>
<gene>
    <name evidence="1" type="ORF">EPI10_033631</name>
</gene>
<name>A0A5B6X865_9ROSI</name>